<evidence type="ECO:0000313" key="1">
    <source>
        <dbReference type="EMBL" id="CAJ2633773.1"/>
    </source>
</evidence>
<accession>A0ACB0IQ25</accession>
<reference evidence="1" key="1">
    <citation type="submission" date="2023-10" db="EMBL/GenBank/DDBJ databases">
        <authorList>
            <person name="Rodriguez Cubillos JULIANA M."/>
            <person name="De Vega J."/>
        </authorList>
    </citation>
    <scope>NUCLEOTIDE SEQUENCE</scope>
</reference>
<protein>
    <submittedName>
        <fullName evidence="1">Uncharacterized protein</fullName>
    </submittedName>
</protein>
<keyword evidence="2" id="KW-1185">Reference proteome</keyword>
<name>A0ACB0IQ25_TRIPR</name>
<proteinExistence type="predicted"/>
<dbReference type="Proteomes" id="UP001177021">
    <property type="component" value="Unassembled WGS sequence"/>
</dbReference>
<gene>
    <name evidence="1" type="ORF">MILVUS5_LOCUS4809</name>
</gene>
<evidence type="ECO:0000313" key="2">
    <source>
        <dbReference type="Proteomes" id="UP001177021"/>
    </source>
</evidence>
<comment type="caution">
    <text evidence="1">The sequence shown here is derived from an EMBL/GenBank/DDBJ whole genome shotgun (WGS) entry which is preliminary data.</text>
</comment>
<dbReference type="EMBL" id="CASHSV030000002">
    <property type="protein sequence ID" value="CAJ2633773.1"/>
    <property type="molecule type" value="Genomic_DNA"/>
</dbReference>
<organism evidence="1 2">
    <name type="scientific">Trifolium pratense</name>
    <name type="common">Red clover</name>
    <dbReference type="NCBI Taxonomy" id="57577"/>
    <lineage>
        <taxon>Eukaryota</taxon>
        <taxon>Viridiplantae</taxon>
        <taxon>Streptophyta</taxon>
        <taxon>Embryophyta</taxon>
        <taxon>Tracheophyta</taxon>
        <taxon>Spermatophyta</taxon>
        <taxon>Magnoliopsida</taxon>
        <taxon>eudicotyledons</taxon>
        <taxon>Gunneridae</taxon>
        <taxon>Pentapetalae</taxon>
        <taxon>rosids</taxon>
        <taxon>fabids</taxon>
        <taxon>Fabales</taxon>
        <taxon>Fabaceae</taxon>
        <taxon>Papilionoideae</taxon>
        <taxon>50 kb inversion clade</taxon>
        <taxon>NPAAA clade</taxon>
        <taxon>Hologalegina</taxon>
        <taxon>IRL clade</taxon>
        <taxon>Trifolieae</taxon>
        <taxon>Trifolium</taxon>
    </lineage>
</organism>
<sequence length="524" mass="59445">MEHQPKTEPGLGSTDQTNLEAMTIQELVSVLRTAFLTEDFDRVEDVLVSRYNKLQTENLHLQEKFELEKLMRFQAEEDLMKREELCEKGKKAQNNYETLLKEVKKSSLVDTNIIGVGELRKKNDELELEVCELRKLKKRWMDDSSALSELIHKRSKDAQGASSSSVITQTREATIDAAHSGHGYSTTNLCWESAARHAPIVENDNLHVLEEVIVTDSVVAPPSDMQEQMVTQNKAKRKRFATNASSNSFDNFHFISLVHQQRYSKFMANRKFVPERNIRLEGDKFSDIQAMIVARGWVELTSFAKEASMTLAKEFFANAYQGPSKEDGNDKNDLMQFTSFVRGKMVPFHDEIINQLFGLENYEQCSFEARKAKGSNIDHQEIHSTLCKPEADWVRKKDGSPLKLRTIDLTPNAKAWATFVLHTLLPCSNVSDLPIQKATLLTAIIKGEPVNVGRLLADDLWSTANCSSPTSYINHASLISKLCERVGVYPEKNEEMMMPYGSITAKWIEKNSTASRKISVHPHK</sequence>